<dbReference type="InterPro" id="IPR015884">
    <property type="entry name" value="Malic_enzyme_CS"/>
</dbReference>
<dbReference type="SUPFAM" id="SSF51735">
    <property type="entry name" value="NAD(P)-binding Rossmann-fold domains"/>
    <property type="match status" value="1"/>
</dbReference>
<dbReference type="SUPFAM" id="SSF53659">
    <property type="entry name" value="Isocitrate/Isopropylmalate dehydrogenase-like"/>
    <property type="match status" value="1"/>
</dbReference>
<dbReference type="SUPFAM" id="SSF53223">
    <property type="entry name" value="Aminoacid dehydrogenase-like, N-terminal domain"/>
    <property type="match status" value="1"/>
</dbReference>
<comment type="similarity">
    <text evidence="3">In the N-terminal section; belongs to the malic enzymes family.</text>
</comment>
<evidence type="ECO:0000313" key="11">
    <source>
        <dbReference type="Proteomes" id="UP000443582"/>
    </source>
</evidence>
<dbReference type="PROSITE" id="PS00331">
    <property type="entry name" value="MALIC_ENZYMES"/>
    <property type="match status" value="1"/>
</dbReference>
<dbReference type="PANTHER" id="PTHR43237">
    <property type="entry name" value="NADP-DEPENDENT MALIC ENZYME"/>
    <property type="match status" value="1"/>
</dbReference>
<dbReference type="Pfam" id="PF00390">
    <property type="entry name" value="malic"/>
    <property type="match status" value="1"/>
</dbReference>
<dbReference type="InterPro" id="IPR036291">
    <property type="entry name" value="NAD(P)-bd_dom_sf"/>
</dbReference>
<dbReference type="CDD" id="cd05311">
    <property type="entry name" value="NAD_bind_2_malic_enz"/>
    <property type="match status" value="1"/>
</dbReference>
<feature type="domain" description="Malic enzyme NAD-binding" evidence="8">
    <location>
        <begin position="163"/>
        <end position="400"/>
    </location>
</feature>
<dbReference type="Pfam" id="PF03949">
    <property type="entry name" value="Malic_M"/>
    <property type="match status" value="1"/>
</dbReference>
<dbReference type="InterPro" id="IPR042112">
    <property type="entry name" value="P_AcTrfase_dom2"/>
</dbReference>
<dbReference type="InterPro" id="IPR037062">
    <property type="entry name" value="Malic_N_dom_sf"/>
</dbReference>
<dbReference type="Gene3D" id="3.40.50.10750">
    <property type="entry name" value="Isocitrate/Isopropylmalate dehydrogenase-like"/>
    <property type="match status" value="1"/>
</dbReference>
<keyword evidence="7" id="KW-0511">Multifunctional enzyme</keyword>
<dbReference type="PIRSF" id="PIRSF036684">
    <property type="entry name" value="ME_PTA"/>
    <property type="match status" value="1"/>
</dbReference>
<evidence type="ECO:0000313" key="10">
    <source>
        <dbReference type="EMBL" id="RZF22181.1"/>
    </source>
</evidence>
<dbReference type="EMBL" id="QDKL01000002">
    <property type="protein sequence ID" value="RZF22181.1"/>
    <property type="molecule type" value="Genomic_DNA"/>
</dbReference>
<evidence type="ECO:0000256" key="2">
    <source>
        <dbReference type="ARBA" id="ARBA00001946"/>
    </source>
</evidence>
<dbReference type="InterPro" id="IPR002505">
    <property type="entry name" value="PTA_PTB"/>
</dbReference>
<dbReference type="InterPro" id="IPR045213">
    <property type="entry name" value="Malic_NAD-bd_bact_type"/>
</dbReference>
<gene>
    <name evidence="10" type="ORF">DAY19_10150</name>
</gene>
<evidence type="ECO:0000256" key="5">
    <source>
        <dbReference type="ARBA" id="ARBA00022723"/>
    </source>
</evidence>
<organism evidence="10 11">
    <name type="scientific">Halobacteriovorax vibrionivorans</name>
    <dbReference type="NCBI Taxonomy" id="2152716"/>
    <lineage>
        <taxon>Bacteria</taxon>
        <taxon>Pseudomonadati</taxon>
        <taxon>Bdellovibrionota</taxon>
        <taxon>Bacteriovoracia</taxon>
        <taxon>Bacteriovoracales</taxon>
        <taxon>Halobacteriovoraceae</taxon>
        <taxon>Halobacteriovorax</taxon>
    </lineage>
</organism>
<proteinExistence type="inferred from homology"/>
<dbReference type="Gene3D" id="3.40.50.10380">
    <property type="entry name" value="Malic enzyme, N-terminal domain"/>
    <property type="match status" value="1"/>
</dbReference>
<dbReference type="InterPro" id="IPR012301">
    <property type="entry name" value="Malic_N_dom"/>
</dbReference>
<dbReference type="InterPro" id="IPR051674">
    <property type="entry name" value="Malate_Decarboxylase"/>
</dbReference>
<accession>A0ABY0IGU9</accession>
<keyword evidence="6" id="KW-0560">Oxidoreductase</keyword>
<name>A0ABY0IGU9_9BACT</name>
<reference evidence="11" key="1">
    <citation type="journal article" date="2019" name="Int. J. Syst. Evol. Microbiol.">
        <title>Halobacteriovorax valvorus sp. nov., a novel prokaryotic predator isolated from coastal seawater of China.</title>
        <authorList>
            <person name="Chen M.-X."/>
        </authorList>
    </citation>
    <scope>NUCLEOTIDE SEQUENCE [LARGE SCALE GENOMIC DNA]</scope>
    <source>
        <strain evidence="11">BL9</strain>
    </source>
</reference>
<dbReference type="InterPro" id="IPR012188">
    <property type="entry name" value="ME_PTA"/>
</dbReference>
<keyword evidence="11" id="KW-1185">Reference proteome</keyword>
<evidence type="ECO:0000256" key="3">
    <source>
        <dbReference type="ARBA" id="ARBA00007686"/>
    </source>
</evidence>
<dbReference type="PANTHER" id="PTHR43237:SF4">
    <property type="entry name" value="NADP-DEPENDENT MALIC ENZYME"/>
    <property type="match status" value="1"/>
</dbReference>
<dbReference type="SMART" id="SM01274">
    <property type="entry name" value="malic"/>
    <property type="match status" value="1"/>
</dbReference>
<sequence>MDAQKIQKALDYHSMGKPGKIEVIATKPCLTASDLTKAYSPGVAHPCLEIAKNPDDVYKYTAKGNLVAVVSNGSAVLGLGNIGPAAGKPVMEGKGILFKRFADIDVFDIEVDETSVEGMVNVVKSLEPTFGGINLEDIKAPECFEIEKQLIEKMDIPVFHDDQHGTAIIAAAGFINALELSGKKIEDVKVVFSGAGAASMACANIFFALGVKNENLMMTDSRGVIYKGRKDGMNEYKEKYAIDTDARTLGDAMNNADVFIGCSAKGVLTKDMVKTMASNPIIFAMANPDPEILPSEVEEVRDDAIMATGRSDFPNQVNNVLGFPSIFRGALDVRAKKINEEMKLAAVYALANLAKEEVPDEVKLAYQGEDFKYGRNYIIPKPFDTRVLTKLAPAVAKAAMDTGVARTNITDLQEYSEHLASRLSASGAFMKTVRDRLASQIKARDGKKIKMVFAEGVNTRILHVAKTLAEGDAIQPILLGHPDDIRAKIKSLNLDDVLDDSIEIIRPRKAPNFKEFYTEYCEMKQREGVSLNAAEDLMIQENYYGSMMVKKGLADTFIAGPSLNYSDCLKPALSVIGAQPGKKAAGVFILVFKDRVLFLADTTVQPDPSAEDLVEIAKSTQHLYKSLMRREPRIAFLSYSNFGDSKLPDARKMKNATKMAKEKYPELIIEGEMQADVAVNENIMNHLFDFSKLGGSADILIFPELNSANISYKLLAQLSEASAIGPILAPMNQTVNIIQRTASIKEIVDSCRLTALRALEEPKH</sequence>
<comment type="cofactor">
    <cofactor evidence="2">
        <name>Mg(2+)</name>
        <dbReference type="ChEBI" id="CHEBI:18420"/>
    </cofactor>
</comment>
<dbReference type="Gene3D" id="3.40.50.10950">
    <property type="match status" value="1"/>
</dbReference>
<evidence type="ECO:0000259" key="8">
    <source>
        <dbReference type="SMART" id="SM00919"/>
    </source>
</evidence>
<evidence type="ECO:0000256" key="1">
    <source>
        <dbReference type="ARBA" id="ARBA00001936"/>
    </source>
</evidence>
<evidence type="ECO:0000256" key="6">
    <source>
        <dbReference type="ARBA" id="ARBA00023002"/>
    </source>
</evidence>
<keyword evidence="5" id="KW-0479">Metal-binding</keyword>
<protein>
    <submittedName>
        <fullName evidence="10">NADP-dependent malic enzyme</fullName>
    </submittedName>
</protein>
<feature type="domain" description="Malic enzyme N-terminal" evidence="9">
    <location>
        <begin position="18"/>
        <end position="151"/>
    </location>
</feature>
<comment type="similarity">
    <text evidence="4">In the C-terminal section; belongs to the phosphate acetyltransferase and butyryltransferase family.</text>
</comment>
<comment type="caution">
    <text evidence="10">The sequence shown here is derived from an EMBL/GenBank/DDBJ whole genome shotgun (WGS) entry which is preliminary data.</text>
</comment>
<dbReference type="Gene3D" id="3.40.50.720">
    <property type="entry name" value="NAD(P)-binding Rossmann-like Domain"/>
    <property type="match status" value="1"/>
</dbReference>
<evidence type="ECO:0000256" key="4">
    <source>
        <dbReference type="ARBA" id="ARBA00008756"/>
    </source>
</evidence>
<dbReference type="Proteomes" id="UP000443582">
    <property type="component" value="Unassembled WGS sequence"/>
</dbReference>
<dbReference type="InterPro" id="IPR042113">
    <property type="entry name" value="P_AcTrfase_dom1"/>
</dbReference>
<comment type="cofactor">
    <cofactor evidence="1">
        <name>Mn(2+)</name>
        <dbReference type="ChEBI" id="CHEBI:29035"/>
    </cofactor>
</comment>
<dbReference type="SMART" id="SM00919">
    <property type="entry name" value="Malic_M"/>
    <property type="match status" value="1"/>
</dbReference>
<dbReference type="InterPro" id="IPR012302">
    <property type="entry name" value="Malic_NAD-bd"/>
</dbReference>
<evidence type="ECO:0000256" key="7">
    <source>
        <dbReference type="ARBA" id="ARBA00023268"/>
    </source>
</evidence>
<evidence type="ECO:0000259" key="9">
    <source>
        <dbReference type="SMART" id="SM01274"/>
    </source>
</evidence>
<dbReference type="InterPro" id="IPR046346">
    <property type="entry name" value="Aminoacid_DH-like_N_sf"/>
</dbReference>
<dbReference type="Pfam" id="PF01515">
    <property type="entry name" value="PTA_PTB"/>
    <property type="match status" value="1"/>
</dbReference>